<dbReference type="AlphaFoldDB" id="A0AAD7C144"/>
<dbReference type="EMBL" id="JARKIF010000006">
    <property type="protein sequence ID" value="KAJ7636431.1"/>
    <property type="molecule type" value="Genomic_DNA"/>
</dbReference>
<evidence type="ECO:0000313" key="5">
    <source>
        <dbReference type="Proteomes" id="UP001221142"/>
    </source>
</evidence>
<dbReference type="SMART" id="SM00257">
    <property type="entry name" value="LysM"/>
    <property type="match status" value="3"/>
</dbReference>
<dbReference type="Pfam" id="PF01476">
    <property type="entry name" value="LysM"/>
    <property type="match status" value="3"/>
</dbReference>
<dbReference type="InterPro" id="IPR018392">
    <property type="entry name" value="LysM"/>
</dbReference>
<feature type="domain" description="LysM" evidence="3">
    <location>
        <begin position="126"/>
        <end position="172"/>
    </location>
</feature>
<dbReference type="PROSITE" id="PS51782">
    <property type="entry name" value="LYSM"/>
    <property type="match status" value="3"/>
</dbReference>
<accession>A0AAD7C144</accession>
<name>A0AAD7C144_9AGAR</name>
<evidence type="ECO:0000256" key="2">
    <source>
        <dbReference type="ARBA" id="ARBA00023026"/>
    </source>
</evidence>
<keyword evidence="5" id="KW-1185">Reference proteome</keyword>
<proteinExistence type="predicted"/>
<feature type="domain" description="LysM" evidence="3">
    <location>
        <begin position="8"/>
        <end position="54"/>
    </location>
</feature>
<dbReference type="InterPro" id="IPR036779">
    <property type="entry name" value="LysM_dom_sf"/>
</dbReference>
<dbReference type="SUPFAM" id="SSF54106">
    <property type="entry name" value="LysM domain"/>
    <property type="match status" value="3"/>
</dbReference>
<gene>
    <name evidence="4" type="ORF">FB45DRAFT_1138101</name>
</gene>
<dbReference type="PANTHER" id="PTHR34997">
    <property type="entry name" value="AM15"/>
    <property type="match status" value="1"/>
</dbReference>
<dbReference type="GO" id="GO:0008061">
    <property type="term" value="F:chitin binding"/>
    <property type="evidence" value="ECO:0007669"/>
    <property type="project" value="UniProtKB-KW"/>
</dbReference>
<keyword evidence="1" id="KW-0147">Chitin-binding</keyword>
<feature type="domain" description="LysM" evidence="3">
    <location>
        <begin position="67"/>
        <end position="113"/>
    </location>
</feature>
<evidence type="ECO:0000313" key="4">
    <source>
        <dbReference type="EMBL" id="KAJ7636431.1"/>
    </source>
</evidence>
<evidence type="ECO:0000259" key="3">
    <source>
        <dbReference type="PROSITE" id="PS51782"/>
    </source>
</evidence>
<dbReference type="CDD" id="cd00118">
    <property type="entry name" value="LysM"/>
    <property type="match status" value="3"/>
</dbReference>
<protein>
    <recommendedName>
        <fullName evidence="3">LysM domain-containing protein</fullName>
    </recommendedName>
</protein>
<dbReference type="PANTHER" id="PTHR34997:SF1">
    <property type="entry name" value="PEPTIDOGLYCAN-BINDING LYSIN DOMAIN"/>
    <property type="match status" value="1"/>
</dbReference>
<feature type="non-terminal residue" evidence="4">
    <location>
        <position position="1"/>
    </location>
</feature>
<sequence length="204" mass="20694">SPPSGCAQTYTVVSKDTCTIIESKTGISDATLHSLNPMIDSDCMNLQIGETLCVSAGTTPPPSGCAQAYTVVSGDTCTIIESKTGVSDATLHSLNPSIANDCMNLQIGETLCVSPGSTSPPSGCAQAYTVVSNDTCAIIESKTGISDATLHALNPSIDSDCSNLQLGETLCINGGSTSPPSGNCTQTYTVVGNDTCAIIESKTG</sequence>
<comment type="caution">
    <text evidence="4">The sequence shown here is derived from an EMBL/GenBank/DDBJ whole genome shotgun (WGS) entry which is preliminary data.</text>
</comment>
<keyword evidence="2" id="KW-0843">Virulence</keyword>
<reference evidence="4" key="1">
    <citation type="submission" date="2023-03" db="EMBL/GenBank/DDBJ databases">
        <title>Massive genome expansion in bonnet fungi (Mycena s.s.) driven by repeated elements and novel gene families across ecological guilds.</title>
        <authorList>
            <consortium name="Lawrence Berkeley National Laboratory"/>
            <person name="Harder C.B."/>
            <person name="Miyauchi S."/>
            <person name="Viragh M."/>
            <person name="Kuo A."/>
            <person name="Thoen E."/>
            <person name="Andreopoulos B."/>
            <person name="Lu D."/>
            <person name="Skrede I."/>
            <person name="Drula E."/>
            <person name="Henrissat B."/>
            <person name="Morin E."/>
            <person name="Kohler A."/>
            <person name="Barry K."/>
            <person name="LaButti K."/>
            <person name="Morin E."/>
            <person name="Salamov A."/>
            <person name="Lipzen A."/>
            <person name="Mereny Z."/>
            <person name="Hegedus B."/>
            <person name="Baldrian P."/>
            <person name="Stursova M."/>
            <person name="Weitz H."/>
            <person name="Taylor A."/>
            <person name="Grigoriev I.V."/>
            <person name="Nagy L.G."/>
            <person name="Martin F."/>
            <person name="Kauserud H."/>
        </authorList>
    </citation>
    <scope>NUCLEOTIDE SEQUENCE</scope>
    <source>
        <strain evidence="4">9284</strain>
    </source>
</reference>
<evidence type="ECO:0000256" key="1">
    <source>
        <dbReference type="ARBA" id="ARBA00022669"/>
    </source>
</evidence>
<feature type="non-terminal residue" evidence="4">
    <location>
        <position position="204"/>
    </location>
</feature>
<organism evidence="4 5">
    <name type="scientific">Roridomyces roridus</name>
    <dbReference type="NCBI Taxonomy" id="1738132"/>
    <lineage>
        <taxon>Eukaryota</taxon>
        <taxon>Fungi</taxon>
        <taxon>Dikarya</taxon>
        <taxon>Basidiomycota</taxon>
        <taxon>Agaricomycotina</taxon>
        <taxon>Agaricomycetes</taxon>
        <taxon>Agaricomycetidae</taxon>
        <taxon>Agaricales</taxon>
        <taxon>Marasmiineae</taxon>
        <taxon>Mycenaceae</taxon>
        <taxon>Roridomyces</taxon>
    </lineage>
</organism>
<dbReference type="Gene3D" id="3.10.350.10">
    <property type="entry name" value="LysM domain"/>
    <property type="match status" value="3"/>
</dbReference>
<dbReference type="InterPro" id="IPR052210">
    <property type="entry name" value="LysM1-like"/>
</dbReference>
<dbReference type="Proteomes" id="UP001221142">
    <property type="component" value="Unassembled WGS sequence"/>
</dbReference>